<reference evidence="2 3" key="1">
    <citation type="journal article" date="2011" name="Biochem. Biophys. Res. Commun.">
        <title>Increased number of Arginine-based salt bridges contributes to the thermotolerance of thermotolerant acetic acid bacteria, Acetobacter tropicalis SKU1100.</title>
        <authorList>
            <person name="Matsutani M."/>
            <person name="Hirakawa H."/>
            <person name="Nishikura M."/>
            <person name="Soemphol W."/>
            <person name="Ali I.A.I."/>
            <person name="Yakushi T."/>
            <person name="Matsushita K."/>
        </authorList>
    </citation>
    <scope>NUCLEOTIDE SEQUENCE [LARGE SCALE GENOMIC DNA]</scope>
    <source>
        <strain evidence="2 3">NBRC 101654</strain>
    </source>
</reference>
<name>F7VF89_9PROT</name>
<keyword evidence="1" id="KW-0472">Membrane</keyword>
<dbReference type="EMBL" id="BABS01000062">
    <property type="protein sequence ID" value="GAA09034.1"/>
    <property type="molecule type" value="Genomic_DNA"/>
</dbReference>
<organism evidence="2 3">
    <name type="scientific">Acetobacter tropicalis NBRC 101654</name>
    <dbReference type="NCBI Taxonomy" id="749388"/>
    <lineage>
        <taxon>Bacteria</taxon>
        <taxon>Pseudomonadati</taxon>
        <taxon>Pseudomonadota</taxon>
        <taxon>Alphaproteobacteria</taxon>
        <taxon>Acetobacterales</taxon>
        <taxon>Acetobacteraceae</taxon>
        <taxon>Acetobacter</taxon>
    </lineage>
</organism>
<proteinExistence type="predicted"/>
<protein>
    <submittedName>
        <fullName evidence="2">Uncharacterized protein</fullName>
    </submittedName>
</protein>
<comment type="caution">
    <text evidence="2">The sequence shown here is derived from an EMBL/GenBank/DDBJ whole genome shotgun (WGS) entry which is preliminary data.</text>
</comment>
<evidence type="ECO:0000313" key="3">
    <source>
        <dbReference type="Proteomes" id="UP000004319"/>
    </source>
</evidence>
<dbReference type="AlphaFoldDB" id="F7VF89"/>
<gene>
    <name evidence="2" type="ORF">ATPR_2038</name>
</gene>
<keyword evidence="1" id="KW-0812">Transmembrane</keyword>
<evidence type="ECO:0000313" key="2">
    <source>
        <dbReference type="EMBL" id="GAA09034.1"/>
    </source>
</evidence>
<evidence type="ECO:0000256" key="1">
    <source>
        <dbReference type="SAM" id="Phobius"/>
    </source>
</evidence>
<keyword evidence="1" id="KW-1133">Transmembrane helix</keyword>
<dbReference type="Proteomes" id="UP000004319">
    <property type="component" value="Unassembled WGS sequence"/>
</dbReference>
<accession>F7VF89</accession>
<feature type="transmembrane region" description="Helical" evidence="1">
    <location>
        <begin position="12"/>
        <end position="35"/>
    </location>
</feature>
<sequence>MGRARCMNLRHVVEAILYIVATGASVAATAVAIPAPHDRAGIFLPLDPWRAIGGAEQRTMVSGADGGG</sequence>